<evidence type="ECO:0000313" key="3">
    <source>
        <dbReference type="Proteomes" id="UP000572268"/>
    </source>
</evidence>
<dbReference type="AlphaFoldDB" id="A0A7J6LQL8"/>
<dbReference type="Proteomes" id="UP000572268">
    <property type="component" value="Unassembled WGS sequence"/>
</dbReference>
<gene>
    <name evidence="2" type="ORF">FOL46_005778</name>
</gene>
<evidence type="ECO:0000313" key="2">
    <source>
        <dbReference type="EMBL" id="KAF4661290.1"/>
    </source>
</evidence>
<reference evidence="2 3" key="1">
    <citation type="submission" date="2020-04" db="EMBL/GenBank/DDBJ databases">
        <title>Perkinsus olseni comparative genomics.</title>
        <authorList>
            <person name="Bogema D.R."/>
        </authorList>
    </citation>
    <scope>NUCLEOTIDE SEQUENCE [LARGE SCALE GENOMIC DNA]</scope>
    <source>
        <strain evidence="2">ATCC PRA-31</strain>
    </source>
</reference>
<proteinExistence type="predicted"/>
<comment type="caution">
    <text evidence="2">The sequence shown here is derived from an EMBL/GenBank/DDBJ whole genome shotgun (WGS) entry which is preliminary data.</text>
</comment>
<dbReference type="EMBL" id="JABANN010000359">
    <property type="protein sequence ID" value="KAF4661290.1"/>
    <property type="molecule type" value="Genomic_DNA"/>
</dbReference>
<name>A0A7J6LQL8_PEROL</name>
<organism evidence="2 3">
    <name type="scientific">Perkinsus olseni</name>
    <name type="common">Perkinsus atlanticus</name>
    <dbReference type="NCBI Taxonomy" id="32597"/>
    <lineage>
        <taxon>Eukaryota</taxon>
        <taxon>Sar</taxon>
        <taxon>Alveolata</taxon>
        <taxon>Perkinsozoa</taxon>
        <taxon>Perkinsea</taxon>
        <taxon>Perkinsida</taxon>
        <taxon>Perkinsidae</taxon>
        <taxon>Perkinsus</taxon>
    </lineage>
</organism>
<evidence type="ECO:0000256" key="1">
    <source>
        <dbReference type="SAM" id="MobiDB-lite"/>
    </source>
</evidence>
<feature type="region of interest" description="Disordered" evidence="1">
    <location>
        <begin position="410"/>
        <end position="430"/>
    </location>
</feature>
<protein>
    <submittedName>
        <fullName evidence="2">Uncharacterized protein</fullName>
    </submittedName>
</protein>
<sequence length="1006" mass="112357">MASSESTSPPMKGTFTSALDLLLVPRSVKQTGNHQSGVVATQVDLSSPRTRLVVDKLGITREMLDDAANQQLPSRALRSGDPEVAGVWSQLMAAKRRHFTELVLAEREHVSPEELAEYKRLQEYQLELSARTSPRAQRELRDSKSAAGLSRAEAREEDEEEDPSVARQREQVERTREELKAEILSMVTTELAKKQLAAARETQEKKFAEKLKTLEEDRAKLKEARKAVMEQKKQKREELLRKKLEEKERLREEVQTKIETKLAVVAERKQAMAEIKKAEAEAFAQKLEEVKDKMRVERERLAAEAAERQAKSAQKQKQIEENKVNLMHELADAAVIRSIEFSKRLVAAQRIEAEAEAKRQVSGEEAKERHEEAIRKSEKLREEAWEAIKARNRKHEEDIAKVRERAAKARIEQHHRVKESYERKTSRKDAAGEKAAREAFVARQIKLKREMYEDLVKMNAARIANQHEHTNQRRMLRIAETEAKLRDRAQEKEALYQKRIVSIREGWAEKSKLKAELDKLKYCNSTRQFTRSVKRLGIALPESEDAKGTSESSKNAQACANSTAAPAGLLEIGRMLSSESRTSPSVEMELASQPPAAKRLRLSSTSGCRDGASSSSLHSRWVEHRCSDEFLAYINSSITRETAVCGGTASILGSPERRMNLARMLHRCLNLIGSVHDAPLYCRAWEIFAKSVSHLHPHLSSAEATSPEAFRAEASVRAMCAASVSLAVDVRCPLDSPPSSWIVTWGHFFSGFVNYGDYNVNLKSFLVKNEEDCRKGSERSKALMRLKVVLSSSIFDWNLDGTATVADCLRICYDRFILALPELAPNSFTWFNAGAVLRSCQSLSIVASLALTGSEAPSEGDEEDSHACAANHVALAILALVTSYSSTTLIDSSARPMMSAVPDLSGVSSLLTKGVPLLDAYLTSCDEEKVAVVGALATAAGCFVSDLIRMVKSVWSAPNVKLTFMTVDALAEEQLLSGRAGNTGRCILPDIQKSHEEFHWLVYPRK</sequence>
<accession>A0A7J6LQL8</accession>
<feature type="region of interest" description="Disordered" evidence="1">
    <location>
        <begin position="130"/>
        <end position="173"/>
    </location>
</feature>